<evidence type="ECO:0000313" key="3">
    <source>
        <dbReference type="Proteomes" id="UP000008810"/>
    </source>
</evidence>
<reference evidence="1 2" key="1">
    <citation type="journal article" date="2010" name="Nature">
        <title>Genome sequencing and analysis of the model grass Brachypodium distachyon.</title>
        <authorList>
            <consortium name="International Brachypodium Initiative"/>
        </authorList>
    </citation>
    <scope>NUCLEOTIDE SEQUENCE [LARGE SCALE GENOMIC DNA]</scope>
    <source>
        <strain evidence="1 2">Bd21</strain>
    </source>
</reference>
<keyword evidence="3" id="KW-1185">Reference proteome</keyword>
<evidence type="ECO:0000313" key="1">
    <source>
        <dbReference type="EMBL" id="PNT68669.1"/>
    </source>
</evidence>
<reference evidence="2" key="3">
    <citation type="submission" date="2018-08" db="UniProtKB">
        <authorList>
            <consortium name="EnsemblPlants"/>
        </authorList>
    </citation>
    <scope>IDENTIFICATION</scope>
    <source>
        <strain evidence="2">cv. Bd21</strain>
    </source>
</reference>
<dbReference type="AlphaFoldDB" id="A0A2K2D314"/>
<protein>
    <submittedName>
        <fullName evidence="1 2">Uncharacterized protein</fullName>
    </submittedName>
</protein>
<gene>
    <name evidence="1" type="ORF">BRADI_3g43965v3</name>
</gene>
<dbReference type="InParanoid" id="A0A2K2D314"/>
<evidence type="ECO:0000313" key="2">
    <source>
        <dbReference type="EnsemblPlants" id="PNT68669"/>
    </source>
</evidence>
<accession>A0A2K2D314</accession>
<dbReference type="EnsemblPlants" id="PNT68669">
    <property type="protein sequence ID" value="PNT68669"/>
    <property type="gene ID" value="BRADI_3g43965v3"/>
</dbReference>
<organism evidence="1">
    <name type="scientific">Brachypodium distachyon</name>
    <name type="common">Purple false brome</name>
    <name type="synonym">Trachynia distachya</name>
    <dbReference type="NCBI Taxonomy" id="15368"/>
    <lineage>
        <taxon>Eukaryota</taxon>
        <taxon>Viridiplantae</taxon>
        <taxon>Streptophyta</taxon>
        <taxon>Embryophyta</taxon>
        <taxon>Tracheophyta</taxon>
        <taxon>Spermatophyta</taxon>
        <taxon>Magnoliopsida</taxon>
        <taxon>Liliopsida</taxon>
        <taxon>Poales</taxon>
        <taxon>Poaceae</taxon>
        <taxon>BOP clade</taxon>
        <taxon>Pooideae</taxon>
        <taxon>Stipodae</taxon>
        <taxon>Brachypodieae</taxon>
        <taxon>Brachypodium</taxon>
    </lineage>
</organism>
<sequence>MQCILYFCLIDERRLLEVCSFMEKQASQFMLECQAVRQLSVPGSVPSRAIS</sequence>
<reference evidence="1" key="2">
    <citation type="submission" date="2017-06" db="EMBL/GenBank/DDBJ databases">
        <title>WGS assembly of Brachypodium distachyon.</title>
        <authorList>
            <consortium name="The International Brachypodium Initiative"/>
            <person name="Lucas S."/>
            <person name="Harmon-Smith M."/>
            <person name="Lail K."/>
            <person name="Tice H."/>
            <person name="Grimwood J."/>
            <person name="Bruce D."/>
            <person name="Barry K."/>
            <person name="Shu S."/>
            <person name="Lindquist E."/>
            <person name="Wang M."/>
            <person name="Pitluck S."/>
            <person name="Vogel J.P."/>
            <person name="Garvin D.F."/>
            <person name="Mockler T.C."/>
            <person name="Schmutz J."/>
            <person name="Rokhsar D."/>
            <person name="Bevan M.W."/>
        </authorList>
    </citation>
    <scope>NUCLEOTIDE SEQUENCE</scope>
    <source>
        <strain evidence="1">Bd21</strain>
    </source>
</reference>
<dbReference type="Gramene" id="PNT68669">
    <property type="protein sequence ID" value="PNT68669"/>
    <property type="gene ID" value="BRADI_3g43965v3"/>
</dbReference>
<dbReference type="EMBL" id="CM000882">
    <property type="protein sequence ID" value="PNT68669.1"/>
    <property type="molecule type" value="Genomic_DNA"/>
</dbReference>
<proteinExistence type="predicted"/>
<name>A0A2K2D314_BRADI</name>
<dbReference type="Proteomes" id="UP000008810">
    <property type="component" value="Chromosome 3"/>
</dbReference>